<evidence type="ECO:0000313" key="1">
    <source>
        <dbReference type="EMBL" id="EAY07797.1"/>
    </source>
</evidence>
<keyword evidence="2" id="KW-1185">Reference proteome</keyword>
<protein>
    <submittedName>
        <fullName evidence="1">Uncharacterized protein</fullName>
    </submittedName>
</protein>
<gene>
    <name evidence="1" type="ORF">TVAG_000810</name>
</gene>
<organism evidence="1 2">
    <name type="scientific">Trichomonas vaginalis (strain ATCC PRA-98 / G3)</name>
    <dbReference type="NCBI Taxonomy" id="412133"/>
    <lineage>
        <taxon>Eukaryota</taxon>
        <taxon>Metamonada</taxon>
        <taxon>Parabasalia</taxon>
        <taxon>Trichomonadida</taxon>
        <taxon>Trichomonadidae</taxon>
        <taxon>Trichomonas</taxon>
    </lineage>
</organism>
<evidence type="ECO:0000313" key="2">
    <source>
        <dbReference type="Proteomes" id="UP000001542"/>
    </source>
</evidence>
<dbReference type="VEuPathDB" id="TrichDB:TVAGG3_0076790"/>
<dbReference type="Proteomes" id="UP000001542">
    <property type="component" value="Unassembled WGS sequence"/>
</dbReference>
<dbReference type="VEuPathDB" id="TrichDB:TVAG_000810"/>
<accession>A2EHV7</accession>
<name>A2EHV7_TRIV3</name>
<reference evidence="1" key="1">
    <citation type="submission" date="2006-10" db="EMBL/GenBank/DDBJ databases">
        <authorList>
            <person name="Amadeo P."/>
            <person name="Zhao Q."/>
            <person name="Wortman J."/>
            <person name="Fraser-Liggett C."/>
            <person name="Carlton J."/>
        </authorList>
    </citation>
    <scope>NUCLEOTIDE SEQUENCE</scope>
    <source>
        <strain evidence="1">G3</strain>
    </source>
</reference>
<dbReference type="SUPFAM" id="SSF55681">
    <property type="entry name" value="Class II aaRS and biotin synthetases"/>
    <property type="match status" value="1"/>
</dbReference>
<reference evidence="1" key="2">
    <citation type="journal article" date="2007" name="Science">
        <title>Draft genome sequence of the sexually transmitted pathogen Trichomonas vaginalis.</title>
        <authorList>
            <person name="Carlton J.M."/>
            <person name="Hirt R.P."/>
            <person name="Silva J.C."/>
            <person name="Delcher A.L."/>
            <person name="Schatz M."/>
            <person name="Zhao Q."/>
            <person name="Wortman J.R."/>
            <person name="Bidwell S.L."/>
            <person name="Alsmark U.C.M."/>
            <person name="Besteiro S."/>
            <person name="Sicheritz-Ponten T."/>
            <person name="Noel C.J."/>
            <person name="Dacks J.B."/>
            <person name="Foster P.G."/>
            <person name="Simillion C."/>
            <person name="Van de Peer Y."/>
            <person name="Miranda-Saavedra D."/>
            <person name="Barton G.J."/>
            <person name="Westrop G.D."/>
            <person name="Mueller S."/>
            <person name="Dessi D."/>
            <person name="Fiori P.L."/>
            <person name="Ren Q."/>
            <person name="Paulsen I."/>
            <person name="Zhang H."/>
            <person name="Bastida-Corcuera F.D."/>
            <person name="Simoes-Barbosa A."/>
            <person name="Brown M.T."/>
            <person name="Hayes R.D."/>
            <person name="Mukherjee M."/>
            <person name="Okumura C.Y."/>
            <person name="Schneider R."/>
            <person name="Smith A.J."/>
            <person name="Vanacova S."/>
            <person name="Villalvazo M."/>
            <person name="Haas B.J."/>
            <person name="Pertea M."/>
            <person name="Feldblyum T.V."/>
            <person name="Utterback T.R."/>
            <person name="Shu C.L."/>
            <person name="Osoegawa K."/>
            <person name="de Jong P.J."/>
            <person name="Hrdy I."/>
            <person name="Horvathova L."/>
            <person name="Zubacova Z."/>
            <person name="Dolezal P."/>
            <person name="Malik S.B."/>
            <person name="Logsdon J.M. Jr."/>
            <person name="Henze K."/>
            <person name="Gupta A."/>
            <person name="Wang C.C."/>
            <person name="Dunne R.L."/>
            <person name="Upcroft J.A."/>
            <person name="Upcroft P."/>
            <person name="White O."/>
            <person name="Salzberg S.L."/>
            <person name="Tang P."/>
            <person name="Chiu C.-H."/>
            <person name="Lee Y.-S."/>
            <person name="Embley T.M."/>
            <person name="Coombs G.H."/>
            <person name="Mottram J.C."/>
            <person name="Tachezy J."/>
            <person name="Fraser-Liggett C.M."/>
            <person name="Johnson P.J."/>
        </authorList>
    </citation>
    <scope>NUCLEOTIDE SEQUENCE [LARGE SCALE GENOMIC DNA]</scope>
    <source>
        <strain evidence="1">G3</strain>
    </source>
</reference>
<proteinExistence type="predicted"/>
<sequence length="412" mass="46497">MSAYTEVYKNLVQKGLVDEAYPVDGLCVQLPNGWYGIHAIIDNYANQLKEIGYDEEMVPSVATNTIYSKVPQELQGNVVENVFKITHTGLHKLDDPYFMANRPDLILPQIEMNNARSYRNLPILRIAGGFRYNNLTATNKYALITDIEQPAKDVVGIVFSEQDYLAEVKRDLDILYKILREDCKLTTFSVRRHHSIVVFAIFPNGQVLEIATVRLYYQSLSEALDFKVLGPDGKFQFPHIFNINIGSRAFAASVVAHSTADRIVLPKALMRAHGVAYNFPVDLKTVRVDLINKDFTQERFNRQLEQGLVFALVKADNGVKVITESGETVVAEAELEQKLTEILDAREKKIEEQSNAAYAKLYSENISFVDSEDAKLEEGKVILGLVMKEQDNISVPEEKKYAVAVPLVELHH</sequence>
<dbReference type="InParanoid" id="A2EHV7"/>
<dbReference type="SMR" id="A2EHV7"/>
<dbReference type="KEGG" id="tva:4765692"/>
<dbReference type="OrthoDB" id="10392405at2759"/>
<dbReference type="RefSeq" id="XP_001320020.1">
    <property type="nucleotide sequence ID" value="XM_001319985.1"/>
</dbReference>
<dbReference type="AlphaFoldDB" id="A2EHV7"/>
<dbReference type="Gene3D" id="3.30.930.10">
    <property type="entry name" value="Bira Bifunctional Protein, Domain 2"/>
    <property type="match status" value="1"/>
</dbReference>
<dbReference type="EMBL" id="DS113392">
    <property type="protein sequence ID" value="EAY07797.1"/>
    <property type="molecule type" value="Genomic_DNA"/>
</dbReference>
<dbReference type="InterPro" id="IPR045864">
    <property type="entry name" value="aa-tRNA-synth_II/BPL/LPL"/>
</dbReference>